<dbReference type="STRING" id="314260.PB2503_07012"/>
<comment type="cofactor">
    <cofactor evidence="1">
        <name>FAD</name>
        <dbReference type="ChEBI" id="CHEBI:57692"/>
    </cofactor>
</comment>
<keyword evidence="4" id="KW-0560">Oxidoreductase</keyword>
<protein>
    <recommendedName>
        <fullName evidence="6">FAD dependent oxidoreductase domain-containing protein</fullName>
    </recommendedName>
</protein>
<reference evidence="8" key="1">
    <citation type="submission" date="2010-08" db="EMBL/GenBank/DDBJ databases">
        <title>Genome sequence of Parvularcula bermudensis HTCC2503.</title>
        <authorList>
            <person name="Kang D.-M."/>
            <person name="Oh H.-M."/>
            <person name="Cho J.-C."/>
        </authorList>
    </citation>
    <scope>NUCLEOTIDE SEQUENCE [LARGE SCALE GENOMIC DNA]</scope>
    <source>
        <strain evidence="8">ATCC BAA-594 / HTCC2503 / KCTC 12087</strain>
    </source>
</reference>
<evidence type="ECO:0000313" key="8">
    <source>
        <dbReference type="Proteomes" id="UP000001302"/>
    </source>
</evidence>
<dbReference type="InterPro" id="IPR036188">
    <property type="entry name" value="FAD/NAD-bd_sf"/>
</dbReference>
<keyword evidence="2" id="KW-0285">Flavoprotein</keyword>
<organism evidence="7 8">
    <name type="scientific">Parvularcula bermudensis (strain ATCC BAA-594 / HTCC2503 / KCTC 12087)</name>
    <dbReference type="NCBI Taxonomy" id="314260"/>
    <lineage>
        <taxon>Bacteria</taxon>
        <taxon>Pseudomonadati</taxon>
        <taxon>Pseudomonadota</taxon>
        <taxon>Alphaproteobacteria</taxon>
        <taxon>Parvularculales</taxon>
        <taxon>Parvularculaceae</taxon>
        <taxon>Parvularcula</taxon>
    </lineage>
</organism>
<evidence type="ECO:0000256" key="2">
    <source>
        <dbReference type="ARBA" id="ARBA00022630"/>
    </source>
</evidence>
<dbReference type="eggNOG" id="COG0579">
    <property type="taxonomic scope" value="Bacteria"/>
</dbReference>
<dbReference type="PANTHER" id="PTHR43104:SF4">
    <property type="entry name" value="L-2-HYDROXYGLUTARATE DEHYDROGENASE, MITOCHONDRIAL"/>
    <property type="match status" value="1"/>
</dbReference>
<dbReference type="InterPro" id="IPR006076">
    <property type="entry name" value="FAD-dep_OxRdtase"/>
</dbReference>
<dbReference type="Proteomes" id="UP000001302">
    <property type="component" value="Chromosome"/>
</dbReference>
<evidence type="ECO:0000256" key="4">
    <source>
        <dbReference type="ARBA" id="ARBA00023002"/>
    </source>
</evidence>
<evidence type="ECO:0000256" key="3">
    <source>
        <dbReference type="ARBA" id="ARBA00022827"/>
    </source>
</evidence>
<keyword evidence="3" id="KW-0274">FAD</keyword>
<dbReference type="Pfam" id="PF01266">
    <property type="entry name" value="DAO"/>
    <property type="match status" value="1"/>
</dbReference>
<sequence length="401" mass="43105">MIADRDFRSRAPGSIASPRGAPYPFLITLTDGGLMDIDAIVVGAGAVGLATGFALATQGHEVIVIDRAMGIGSGVSSRNSEVIHAGLYYPTGSLKARLCVEGRRQLYDFLDTHHVPYAKCGKLVVATHTDEEPRLDKILHQARTNDVEAMAPLTGDQARALEPNLSTTTAALLSPESGLFDSHSYMLALRGRIEDAGGQVVLGTPFIGATPLPEGGFTVRFGDEGESLTARRLIIAASLGAQKAAEAIEGYPRADIPPLFFGKGLYFSLQGKAPFERLIYPLPIPGALGTHYRRDLSGRAIFGPDLRFVDEENYDVEEDRIESFYETIRRFWPDISEGSLVSDYAGIRPKIHAEGATQPDYRIDGPDRHGLPGLVTMFGIESPGLTASLAIGQEAVKRLGG</sequence>
<dbReference type="PANTHER" id="PTHR43104">
    <property type="entry name" value="L-2-HYDROXYGLUTARATE DEHYDROGENASE, MITOCHONDRIAL"/>
    <property type="match status" value="1"/>
</dbReference>
<feature type="domain" description="FAD dependent oxidoreductase" evidence="6">
    <location>
        <begin position="38"/>
        <end position="397"/>
    </location>
</feature>
<dbReference type="KEGG" id="pbr:PB2503_07012"/>
<comment type="similarity">
    <text evidence="5">Belongs to the L2HGDH family.</text>
</comment>
<dbReference type="EMBL" id="CP002156">
    <property type="protein sequence ID" value="ADM09468.1"/>
    <property type="molecule type" value="Genomic_DNA"/>
</dbReference>
<accession>E0TE93</accession>
<dbReference type="SUPFAM" id="SSF51905">
    <property type="entry name" value="FAD/NAD(P)-binding domain"/>
    <property type="match status" value="1"/>
</dbReference>
<proteinExistence type="inferred from homology"/>
<name>E0TE93_PARBH</name>
<dbReference type="HOGENOM" id="CLU_024775_1_1_5"/>
<evidence type="ECO:0000259" key="6">
    <source>
        <dbReference type="Pfam" id="PF01266"/>
    </source>
</evidence>
<keyword evidence="8" id="KW-1185">Reference proteome</keyword>
<evidence type="ECO:0000256" key="5">
    <source>
        <dbReference type="ARBA" id="ARBA00037941"/>
    </source>
</evidence>
<evidence type="ECO:0000256" key="1">
    <source>
        <dbReference type="ARBA" id="ARBA00001974"/>
    </source>
</evidence>
<dbReference type="Gene3D" id="3.30.9.10">
    <property type="entry name" value="D-Amino Acid Oxidase, subunit A, domain 2"/>
    <property type="match status" value="1"/>
</dbReference>
<reference evidence="7 8" key="2">
    <citation type="journal article" date="2011" name="J. Bacteriol.">
        <title>Complete genome sequence of strain HTCC2503T of Parvularcula bermudensis, the type species of the order "Parvularculales" in the class Alphaproteobacteria.</title>
        <authorList>
            <person name="Oh H.M."/>
            <person name="Kang I."/>
            <person name="Vergin K.L."/>
            <person name="Kang D."/>
            <person name="Rhee K.H."/>
            <person name="Giovannoni S.J."/>
            <person name="Cho J.C."/>
        </authorList>
    </citation>
    <scope>NUCLEOTIDE SEQUENCE [LARGE SCALE GENOMIC DNA]</scope>
    <source>
        <strain evidence="8">ATCC BAA-594 / HTCC2503 / KCTC 12087</strain>
    </source>
</reference>
<dbReference type="GO" id="GO:0047545">
    <property type="term" value="F:(S)-2-hydroxyglutarate dehydrogenase activity"/>
    <property type="evidence" value="ECO:0007669"/>
    <property type="project" value="TreeGrafter"/>
</dbReference>
<dbReference type="AlphaFoldDB" id="E0TE93"/>
<evidence type="ECO:0000313" key="7">
    <source>
        <dbReference type="EMBL" id="ADM09468.1"/>
    </source>
</evidence>
<dbReference type="Gene3D" id="3.50.50.60">
    <property type="entry name" value="FAD/NAD(P)-binding domain"/>
    <property type="match status" value="1"/>
</dbReference>
<gene>
    <name evidence="7" type="ordered locus">PB2503_07012</name>
</gene>